<dbReference type="KEGG" id="hro:HELRODRAFT_121441"/>
<dbReference type="CTD" id="20195771"/>
<keyword evidence="2" id="KW-0597">Phosphoprotein</keyword>
<dbReference type="RefSeq" id="XP_009027846.1">
    <property type="nucleotide sequence ID" value="XM_009029598.1"/>
</dbReference>
<dbReference type="OrthoDB" id="26371at2759"/>
<dbReference type="EMBL" id="KB097572">
    <property type="protein sequence ID" value="ESN94115.1"/>
    <property type="molecule type" value="Genomic_DNA"/>
</dbReference>
<dbReference type="SUPFAM" id="SSF47923">
    <property type="entry name" value="Ypt/Rab-GAP domain of gyp1p"/>
    <property type="match status" value="2"/>
</dbReference>
<dbReference type="Gene3D" id="1.10.472.80">
    <property type="entry name" value="Ypt/Rab-GAP domain of gyp1p, domain 3"/>
    <property type="match status" value="1"/>
</dbReference>
<dbReference type="GeneID" id="20195771"/>
<dbReference type="Pfam" id="PF00566">
    <property type="entry name" value="RabGAP-TBC"/>
    <property type="match status" value="1"/>
</dbReference>
<dbReference type="Gene3D" id="1.10.8.270">
    <property type="entry name" value="putative rabgap domain of human tbc1 domain family member 14 like domains"/>
    <property type="match status" value="1"/>
</dbReference>
<dbReference type="PANTHER" id="PTHR22957:SF26">
    <property type="entry name" value="LD44506P"/>
    <property type="match status" value="1"/>
</dbReference>
<evidence type="ECO:0000256" key="1">
    <source>
        <dbReference type="ARBA" id="ARBA00022468"/>
    </source>
</evidence>
<dbReference type="InterPro" id="IPR000195">
    <property type="entry name" value="Rab-GAP-TBC_dom"/>
</dbReference>
<comment type="function">
    <text evidence="3">May act as a GTPase-activating protein for Rab family protein(s).</text>
</comment>
<dbReference type="InterPro" id="IPR035969">
    <property type="entry name" value="Rab-GAP_TBC_sf"/>
</dbReference>
<dbReference type="GO" id="GO:0005096">
    <property type="term" value="F:GTPase activator activity"/>
    <property type="evidence" value="ECO:0000318"/>
    <property type="project" value="GO_Central"/>
</dbReference>
<dbReference type="PROSITE" id="PS50086">
    <property type="entry name" value="TBC_RABGAP"/>
    <property type="match status" value="1"/>
</dbReference>
<dbReference type="SMART" id="SM00164">
    <property type="entry name" value="TBC"/>
    <property type="match status" value="1"/>
</dbReference>
<evidence type="ECO:0000313" key="7">
    <source>
        <dbReference type="Proteomes" id="UP000015101"/>
    </source>
</evidence>
<evidence type="ECO:0000313" key="5">
    <source>
        <dbReference type="EMBL" id="ESN94115.1"/>
    </source>
</evidence>
<proteinExistence type="predicted"/>
<dbReference type="HOGENOM" id="CLU_018687_5_0_1"/>
<dbReference type="EnsemblMetazoa" id="HelroT121441">
    <property type="protein sequence ID" value="HelroP121441"/>
    <property type="gene ID" value="HelroG121441"/>
</dbReference>
<dbReference type="InParanoid" id="T1EGS1"/>
<sequence length="322" mass="38291">DKAKLDKFQSLMLTPSLDLDELKKLSWSGVPSKFRPIVWKLLCGYLPAAQDRQGIILDKKRQEYHNYLEQYYSTRHQEIHQETHRQIQIDLPRMCPSIPLFQQETVQQIFERVLYIWAIRHPASGYVQGMNDLMTPFFVVFLNEYISSTIDTFKVDTLSRSDLQKLEADCYWCLSKLLDGIQDNYTFAQPGIQTRINQLKDLVSRIDATLQRHLEQHRVEYIQFTFRWMNNLLMRELPLRCIVRLWDTYLSEQDGFASFHLYVCAAFLTKFSTQLQRERDFHSLMMLLQNLPTQHWNDEEVTMILAEAYKLKFSFSGAPRHF</sequence>
<reference evidence="7" key="1">
    <citation type="submission" date="2012-12" db="EMBL/GenBank/DDBJ databases">
        <authorList>
            <person name="Hellsten U."/>
            <person name="Grimwood J."/>
            <person name="Chapman J.A."/>
            <person name="Shapiro H."/>
            <person name="Aerts A."/>
            <person name="Otillar R.P."/>
            <person name="Terry A.Y."/>
            <person name="Boore J.L."/>
            <person name="Simakov O."/>
            <person name="Marletaz F."/>
            <person name="Cho S.-J."/>
            <person name="Edsinger-Gonzales E."/>
            <person name="Havlak P."/>
            <person name="Kuo D.-H."/>
            <person name="Larsson T."/>
            <person name="Lv J."/>
            <person name="Arendt D."/>
            <person name="Savage R."/>
            <person name="Osoegawa K."/>
            <person name="de Jong P."/>
            <person name="Lindberg D.R."/>
            <person name="Seaver E.C."/>
            <person name="Weisblat D.A."/>
            <person name="Putnam N.H."/>
            <person name="Grigoriev I.V."/>
            <person name="Rokhsar D.S."/>
        </authorList>
    </citation>
    <scope>NUCLEOTIDE SEQUENCE</scope>
</reference>
<organism evidence="6 7">
    <name type="scientific">Helobdella robusta</name>
    <name type="common">Californian leech</name>
    <dbReference type="NCBI Taxonomy" id="6412"/>
    <lineage>
        <taxon>Eukaryota</taxon>
        <taxon>Metazoa</taxon>
        <taxon>Spiralia</taxon>
        <taxon>Lophotrochozoa</taxon>
        <taxon>Annelida</taxon>
        <taxon>Clitellata</taxon>
        <taxon>Hirudinea</taxon>
        <taxon>Rhynchobdellida</taxon>
        <taxon>Glossiphoniidae</taxon>
        <taxon>Helobdella</taxon>
    </lineage>
</organism>
<dbReference type="FunFam" id="1.10.472.80:FF:000001">
    <property type="entry name" value="TBC1 domain family member 22B"/>
    <property type="match status" value="1"/>
</dbReference>
<feature type="domain" description="Rab-GAP TBC" evidence="4">
    <location>
        <begin position="29"/>
        <end position="253"/>
    </location>
</feature>
<dbReference type="FunCoup" id="T1EGS1">
    <property type="interactions" value="1663"/>
</dbReference>
<dbReference type="FunFam" id="1.10.10.750:FF:000009">
    <property type="entry name" value="TBC1 domain family member 22A"/>
    <property type="match status" value="1"/>
</dbReference>
<dbReference type="Proteomes" id="UP000015101">
    <property type="component" value="Unassembled WGS sequence"/>
</dbReference>
<dbReference type="GO" id="GO:0005794">
    <property type="term" value="C:Golgi apparatus"/>
    <property type="evidence" value="ECO:0000318"/>
    <property type="project" value="GO_Central"/>
</dbReference>
<keyword evidence="7" id="KW-1185">Reference proteome</keyword>
<dbReference type="EMBL" id="AMQM01007144">
    <property type="status" value="NOT_ANNOTATED_CDS"/>
    <property type="molecule type" value="Genomic_DNA"/>
</dbReference>
<evidence type="ECO:0000313" key="6">
    <source>
        <dbReference type="EnsemblMetazoa" id="HelroP121441"/>
    </source>
</evidence>
<evidence type="ECO:0000259" key="4">
    <source>
        <dbReference type="PROSITE" id="PS50086"/>
    </source>
</evidence>
<evidence type="ECO:0000256" key="2">
    <source>
        <dbReference type="ARBA" id="ARBA00022553"/>
    </source>
</evidence>
<dbReference type="OMA" id="SCYNIFN"/>
<dbReference type="AlphaFoldDB" id="T1EGS1"/>
<dbReference type="STRING" id="6412.T1EGS1"/>
<dbReference type="GO" id="GO:0071889">
    <property type="term" value="F:14-3-3 protein binding"/>
    <property type="evidence" value="ECO:0007669"/>
    <property type="project" value="UniProtKB-ARBA"/>
</dbReference>
<dbReference type="FunFam" id="1.10.8.270:FF:000004">
    <property type="entry name" value="TBC1 domain family, member 22B"/>
    <property type="match status" value="1"/>
</dbReference>
<dbReference type="PANTHER" id="PTHR22957">
    <property type="entry name" value="TBC1 DOMAIN FAMILY MEMBER GTPASE-ACTIVATING PROTEIN"/>
    <property type="match status" value="1"/>
</dbReference>
<evidence type="ECO:0000256" key="3">
    <source>
        <dbReference type="ARBA" id="ARBA00043879"/>
    </source>
</evidence>
<name>T1EGS1_HELRO</name>
<accession>T1EGS1</accession>
<dbReference type="eggNOG" id="KOG1092">
    <property type="taxonomic scope" value="Eukaryota"/>
</dbReference>
<dbReference type="Gene3D" id="1.10.10.750">
    <property type="entry name" value="Ypt/Rab-GAP domain of gyp1p, domain 1"/>
    <property type="match status" value="1"/>
</dbReference>
<keyword evidence="1" id="KW-0343">GTPase activation</keyword>
<reference evidence="5 7" key="2">
    <citation type="journal article" date="2013" name="Nature">
        <title>Insights into bilaterian evolution from three spiralian genomes.</title>
        <authorList>
            <person name="Simakov O."/>
            <person name="Marletaz F."/>
            <person name="Cho S.J."/>
            <person name="Edsinger-Gonzales E."/>
            <person name="Havlak P."/>
            <person name="Hellsten U."/>
            <person name="Kuo D.H."/>
            <person name="Larsson T."/>
            <person name="Lv J."/>
            <person name="Arendt D."/>
            <person name="Savage R."/>
            <person name="Osoegawa K."/>
            <person name="de Jong P."/>
            <person name="Grimwood J."/>
            <person name="Chapman J.A."/>
            <person name="Shapiro H."/>
            <person name="Aerts A."/>
            <person name="Otillar R.P."/>
            <person name="Terry A.Y."/>
            <person name="Boore J.L."/>
            <person name="Grigoriev I.V."/>
            <person name="Lindberg D.R."/>
            <person name="Seaver E.C."/>
            <person name="Weisblat D.A."/>
            <person name="Putnam N.H."/>
            <person name="Rokhsar D.S."/>
        </authorList>
    </citation>
    <scope>NUCLEOTIDE SEQUENCE</scope>
</reference>
<protein>
    <recommendedName>
        <fullName evidence="4">Rab-GAP TBC domain-containing protein</fullName>
    </recommendedName>
</protein>
<reference evidence="6" key="3">
    <citation type="submission" date="2015-06" db="UniProtKB">
        <authorList>
            <consortium name="EnsemblMetazoa"/>
        </authorList>
    </citation>
    <scope>IDENTIFICATION</scope>
</reference>
<gene>
    <name evidence="6" type="primary">20195771</name>
    <name evidence="5" type="ORF">HELRODRAFT_121441</name>
</gene>